<reference evidence="6" key="1">
    <citation type="submission" date="2018-11" db="EMBL/GenBank/DDBJ databases">
        <authorList>
            <person name="Alioto T."/>
            <person name="Alioto T."/>
        </authorList>
    </citation>
    <scope>NUCLEOTIDE SEQUENCE</scope>
</reference>
<evidence type="ECO:0000256" key="3">
    <source>
        <dbReference type="SAM" id="Coils"/>
    </source>
</evidence>
<dbReference type="InterPro" id="IPR006703">
    <property type="entry name" value="G_AIG1"/>
</dbReference>
<dbReference type="Gene3D" id="3.40.50.300">
    <property type="entry name" value="P-loop containing nucleotide triphosphate hydrolases"/>
    <property type="match status" value="1"/>
</dbReference>
<feature type="domain" description="AIG1-type G" evidence="5">
    <location>
        <begin position="14"/>
        <end position="171"/>
    </location>
</feature>
<evidence type="ECO:0000313" key="7">
    <source>
        <dbReference type="Proteomes" id="UP000596742"/>
    </source>
</evidence>
<feature type="compositionally biased region" description="Basic and acidic residues" evidence="4">
    <location>
        <begin position="202"/>
        <end position="220"/>
    </location>
</feature>
<dbReference type="AlphaFoldDB" id="A0A8B6E5R6"/>
<feature type="non-terminal residue" evidence="6">
    <location>
        <position position="464"/>
    </location>
</feature>
<dbReference type="Proteomes" id="UP000596742">
    <property type="component" value="Unassembled WGS sequence"/>
</dbReference>
<keyword evidence="3" id="KW-0175">Coiled coil</keyword>
<accession>A0A8B6E5R6</accession>
<evidence type="ECO:0000313" key="6">
    <source>
        <dbReference type="EMBL" id="VDI30139.1"/>
    </source>
</evidence>
<evidence type="ECO:0000256" key="4">
    <source>
        <dbReference type="SAM" id="MobiDB-lite"/>
    </source>
</evidence>
<gene>
    <name evidence="6" type="ORF">MGAL_10B037483</name>
</gene>
<dbReference type="SUPFAM" id="SSF52540">
    <property type="entry name" value="P-loop containing nucleoside triphosphate hydrolases"/>
    <property type="match status" value="1"/>
</dbReference>
<dbReference type="PANTHER" id="PTHR32046:SF14">
    <property type="match status" value="1"/>
</dbReference>
<organism evidence="6 7">
    <name type="scientific">Mytilus galloprovincialis</name>
    <name type="common">Mediterranean mussel</name>
    <dbReference type="NCBI Taxonomy" id="29158"/>
    <lineage>
        <taxon>Eukaryota</taxon>
        <taxon>Metazoa</taxon>
        <taxon>Spiralia</taxon>
        <taxon>Lophotrochozoa</taxon>
        <taxon>Mollusca</taxon>
        <taxon>Bivalvia</taxon>
        <taxon>Autobranchia</taxon>
        <taxon>Pteriomorphia</taxon>
        <taxon>Mytilida</taxon>
        <taxon>Mytiloidea</taxon>
        <taxon>Mytilidae</taxon>
        <taxon>Mytilinae</taxon>
        <taxon>Mytilus</taxon>
    </lineage>
</organism>
<dbReference type="EMBL" id="UYJE01004657">
    <property type="protein sequence ID" value="VDI30139.1"/>
    <property type="molecule type" value="Genomic_DNA"/>
</dbReference>
<proteinExistence type="inferred from homology"/>
<comment type="caution">
    <text evidence="6">The sequence shown here is derived from an EMBL/GenBank/DDBJ whole genome shotgun (WGS) entry which is preliminary data.</text>
</comment>
<keyword evidence="2" id="KW-0547">Nucleotide-binding</keyword>
<evidence type="ECO:0000259" key="5">
    <source>
        <dbReference type="Pfam" id="PF04548"/>
    </source>
</evidence>
<evidence type="ECO:0000256" key="1">
    <source>
        <dbReference type="ARBA" id="ARBA00008535"/>
    </source>
</evidence>
<feature type="region of interest" description="Disordered" evidence="4">
    <location>
        <begin position="201"/>
        <end position="220"/>
    </location>
</feature>
<dbReference type="Pfam" id="PF04548">
    <property type="entry name" value="AIG1"/>
    <property type="match status" value="1"/>
</dbReference>
<keyword evidence="7" id="KW-1185">Reference proteome</keyword>
<dbReference type="InterPro" id="IPR027417">
    <property type="entry name" value="P-loop_NTPase"/>
</dbReference>
<protein>
    <recommendedName>
        <fullName evidence="5">AIG1-type G domain-containing protein</fullName>
    </recommendedName>
</protein>
<dbReference type="PANTHER" id="PTHR32046">
    <property type="entry name" value="G DOMAIN-CONTAINING PROTEIN"/>
    <property type="match status" value="1"/>
</dbReference>
<name>A0A8B6E5R6_MYTGA</name>
<evidence type="ECO:0000256" key="2">
    <source>
        <dbReference type="ARBA" id="ARBA00022741"/>
    </source>
</evidence>
<sequence>AEYDPGIYTSNEKTVLLLGATGTGKSTLIDGLINYIAGVSYNDDYRFSLIHKTQEERIQSETPGESQTSTTTVYRIPELEGSNVSCKVNIIDTIGFIDTRKDFDKKLIKQLQTLFGGIIEHIDAVLIVIPLSTQRLTEGQEYVFSSISKLFGKEIEENICVAITHDDGGEPTCLGLLEKAVKKFPQGNVFRFNNSFVLKKPSKTDQTSDKPSDKIKKEQEDLWRSRSVTFSKLFNKINELPKTTVKSSHEVMVARHRLQIQLKALESIIMEQAQRIVNYKRAKDLEHSSEKTDQSFSKKVYVYKHQHTGRTSINCRSCKRTCHGGCWVPLDVLTWTCESIVDSKCTVCENNCSIKVHDREKYEYMLTLEERVFTVAEFVKSFEESFLEFLKAINKVNVLIKELASKALRPDVLSTQGYIEHIIKENNEKKQEDYESRGKVLTKVRDYIDKGVLIWNLKLSHLIK</sequence>
<comment type="similarity">
    <text evidence="1">Belongs to the TRAFAC class TrmE-Era-EngA-EngB-Septin-like GTPase superfamily. AIG1/Toc34/Toc159-like paraseptin GTPase family. IAN subfamily.</text>
</comment>
<dbReference type="GO" id="GO:0005525">
    <property type="term" value="F:GTP binding"/>
    <property type="evidence" value="ECO:0007669"/>
    <property type="project" value="InterPro"/>
</dbReference>
<dbReference type="OrthoDB" id="8954335at2759"/>
<feature type="coiled-coil region" evidence="3">
    <location>
        <begin position="255"/>
        <end position="282"/>
    </location>
</feature>